<name>A0A0A9EVW8_ARUDO</name>
<reference evidence="1" key="2">
    <citation type="journal article" date="2015" name="Data Brief">
        <title>Shoot transcriptome of the giant reed, Arundo donax.</title>
        <authorList>
            <person name="Barrero R.A."/>
            <person name="Guerrero F.D."/>
            <person name="Moolhuijzen P."/>
            <person name="Goolsby J.A."/>
            <person name="Tidwell J."/>
            <person name="Bellgard S.E."/>
            <person name="Bellgard M.I."/>
        </authorList>
    </citation>
    <scope>NUCLEOTIDE SEQUENCE</scope>
    <source>
        <tissue evidence="1">Shoot tissue taken approximately 20 cm above the soil surface</tissue>
    </source>
</reference>
<sequence>MLQYFTQIFEICTEFVQICIKFVGIYCIGPCHLKKLGDITCSASPIFQSWLRH</sequence>
<organism evidence="1">
    <name type="scientific">Arundo donax</name>
    <name type="common">Giant reed</name>
    <name type="synonym">Donax arundinaceus</name>
    <dbReference type="NCBI Taxonomy" id="35708"/>
    <lineage>
        <taxon>Eukaryota</taxon>
        <taxon>Viridiplantae</taxon>
        <taxon>Streptophyta</taxon>
        <taxon>Embryophyta</taxon>
        <taxon>Tracheophyta</taxon>
        <taxon>Spermatophyta</taxon>
        <taxon>Magnoliopsida</taxon>
        <taxon>Liliopsida</taxon>
        <taxon>Poales</taxon>
        <taxon>Poaceae</taxon>
        <taxon>PACMAD clade</taxon>
        <taxon>Arundinoideae</taxon>
        <taxon>Arundineae</taxon>
        <taxon>Arundo</taxon>
    </lineage>
</organism>
<dbReference type="EMBL" id="GBRH01193654">
    <property type="protein sequence ID" value="JAE04242.1"/>
    <property type="molecule type" value="Transcribed_RNA"/>
</dbReference>
<dbReference type="AlphaFoldDB" id="A0A0A9EVW8"/>
<accession>A0A0A9EVW8</accession>
<protein>
    <submittedName>
        <fullName evidence="1">Uncharacterized protein</fullName>
    </submittedName>
</protein>
<evidence type="ECO:0000313" key="1">
    <source>
        <dbReference type="EMBL" id="JAE04242.1"/>
    </source>
</evidence>
<reference evidence="1" key="1">
    <citation type="submission" date="2014-09" db="EMBL/GenBank/DDBJ databases">
        <authorList>
            <person name="Magalhaes I.L.F."/>
            <person name="Oliveira U."/>
            <person name="Santos F.R."/>
            <person name="Vidigal T.H.D.A."/>
            <person name="Brescovit A.D."/>
            <person name="Santos A.J."/>
        </authorList>
    </citation>
    <scope>NUCLEOTIDE SEQUENCE</scope>
    <source>
        <tissue evidence="1">Shoot tissue taken approximately 20 cm above the soil surface</tissue>
    </source>
</reference>
<proteinExistence type="predicted"/>